<reference evidence="2 3" key="1">
    <citation type="journal article" date="2019" name="Int. J. Syst. Evol. Microbiol.">
        <title>The Global Catalogue of Microorganisms (GCM) 10K type strain sequencing project: providing services to taxonomists for standard genome sequencing and annotation.</title>
        <authorList>
            <consortium name="The Broad Institute Genomics Platform"/>
            <consortium name="The Broad Institute Genome Sequencing Center for Infectious Disease"/>
            <person name="Wu L."/>
            <person name="Ma J."/>
        </authorList>
    </citation>
    <scope>NUCLEOTIDE SEQUENCE [LARGE SCALE GENOMIC DNA]</scope>
    <source>
        <strain evidence="2 3">JCM 11444</strain>
    </source>
</reference>
<gene>
    <name evidence="2" type="ORF">GCM10009575_012880</name>
</gene>
<name>A0ABN1P101_9ACTN</name>
<keyword evidence="3" id="KW-1185">Reference proteome</keyword>
<sequence length="276" mass="30133">MTTIEELLSRALLVDEPRIPRDVVPPSATESPAPLDATASRDERTSLSHTAAYDLQTLCETVVTHTAATSLRHFVTEQLPEASGARVLGCILQLTDAEDGARFWWQYAAGAGDDAASYCLYLYHLSLGETHLADLWLEQTGVDTHPTSEIVTLSCESEQAKEFVFDFDSSTPTVLRVLGQLLAKADRPRPEIFDAVLAYVPGAVTIGYIAYPEFDIPLPGTDFAARIGDILTRTSRTHAGTTRAQRRPSTGPKLPGRHQPARANPSLCKQPVRGHR</sequence>
<proteinExistence type="predicted"/>
<protein>
    <submittedName>
        <fullName evidence="2">Uncharacterized protein</fullName>
    </submittedName>
</protein>
<accession>A0ABN1P101</accession>
<dbReference type="Proteomes" id="UP001500418">
    <property type="component" value="Unassembled WGS sequence"/>
</dbReference>
<comment type="caution">
    <text evidence="2">The sequence shown here is derived from an EMBL/GenBank/DDBJ whole genome shotgun (WGS) entry which is preliminary data.</text>
</comment>
<evidence type="ECO:0000256" key="1">
    <source>
        <dbReference type="SAM" id="MobiDB-lite"/>
    </source>
</evidence>
<feature type="region of interest" description="Disordered" evidence="1">
    <location>
        <begin position="234"/>
        <end position="276"/>
    </location>
</feature>
<evidence type="ECO:0000313" key="3">
    <source>
        <dbReference type="Proteomes" id="UP001500418"/>
    </source>
</evidence>
<feature type="compositionally biased region" description="Polar residues" evidence="1">
    <location>
        <begin position="234"/>
        <end position="243"/>
    </location>
</feature>
<evidence type="ECO:0000313" key="2">
    <source>
        <dbReference type="EMBL" id="GAA0920223.1"/>
    </source>
</evidence>
<dbReference type="EMBL" id="BAAAID010000005">
    <property type="protein sequence ID" value="GAA0920223.1"/>
    <property type="molecule type" value="Genomic_DNA"/>
</dbReference>
<feature type="region of interest" description="Disordered" evidence="1">
    <location>
        <begin position="20"/>
        <end position="42"/>
    </location>
</feature>
<organism evidence="2 3">
    <name type="scientific">Streptomyces rhizosphaericus</name>
    <dbReference type="NCBI Taxonomy" id="114699"/>
    <lineage>
        <taxon>Bacteria</taxon>
        <taxon>Bacillati</taxon>
        <taxon>Actinomycetota</taxon>
        <taxon>Actinomycetes</taxon>
        <taxon>Kitasatosporales</taxon>
        <taxon>Streptomycetaceae</taxon>
        <taxon>Streptomyces</taxon>
        <taxon>Streptomyces violaceusniger group</taxon>
    </lineage>
</organism>